<dbReference type="PANTHER" id="PTHR11787:SF4">
    <property type="entry name" value="CHM, RAB ESCORT PROTEIN 1"/>
    <property type="match status" value="1"/>
</dbReference>
<dbReference type="Proteomes" id="UP001150907">
    <property type="component" value="Unassembled WGS sequence"/>
</dbReference>
<protein>
    <recommendedName>
        <fullName evidence="4">Rab proteins geranylgeranyltransferase component</fullName>
    </recommendedName>
</protein>
<dbReference type="GO" id="GO:0005092">
    <property type="term" value="F:GDP-dissociation inhibitor activity"/>
    <property type="evidence" value="ECO:0007669"/>
    <property type="project" value="InterPro"/>
</dbReference>
<dbReference type="Gene3D" id="1.10.405.10">
    <property type="entry name" value="Guanine Nucleotide Dissociation Inhibitor, domain 1"/>
    <property type="match status" value="1"/>
</dbReference>
<dbReference type="AlphaFoldDB" id="A0A9W8EGR1"/>
<reference evidence="2" key="1">
    <citation type="submission" date="2022-07" db="EMBL/GenBank/DDBJ databases">
        <title>Phylogenomic reconstructions and comparative analyses of Kickxellomycotina fungi.</title>
        <authorList>
            <person name="Reynolds N.K."/>
            <person name="Stajich J.E."/>
            <person name="Barry K."/>
            <person name="Grigoriev I.V."/>
            <person name="Crous P."/>
            <person name="Smith M.E."/>
        </authorList>
    </citation>
    <scope>NUCLEOTIDE SEQUENCE</scope>
    <source>
        <strain evidence="2">IMI 214461</strain>
    </source>
</reference>
<dbReference type="GO" id="GO:0005829">
    <property type="term" value="C:cytosol"/>
    <property type="evidence" value="ECO:0007669"/>
    <property type="project" value="TreeGrafter"/>
</dbReference>
<comment type="caution">
    <text evidence="2">The sequence shown here is derived from an EMBL/GenBank/DDBJ whole genome shotgun (WGS) entry which is preliminary data.</text>
</comment>
<proteinExistence type="inferred from homology"/>
<evidence type="ECO:0000313" key="3">
    <source>
        <dbReference type="Proteomes" id="UP001150907"/>
    </source>
</evidence>
<dbReference type="SUPFAM" id="SSF51905">
    <property type="entry name" value="FAD/NAD(P)-binding domain"/>
    <property type="match status" value="1"/>
</dbReference>
<dbReference type="GO" id="GO:0007264">
    <property type="term" value="P:small GTPase-mediated signal transduction"/>
    <property type="evidence" value="ECO:0007669"/>
    <property type="project" value="InterPro"/>
</dbReference>
<dbReference type="Gene3D" id="3.50.50.60">
    <property type="entry name" value="FAD/NAD(P)-binding domain"/>
    <property type="match status" value="1"/>
</dbReference>
<dbReference type="PANTHER" id="PTHR11787">
    <property type="entry name" value="RAB GDP-DISSOCIATION INHIBITOR"/>
    <property type="match status" value="1"/>
</dbReference>
<dbReference type="GO" id="GO:0005634">
    <property type="term" value="C:nucleus"/>
    <property type="evidence" value="ECO:0007669"/>
    <property type="project" value="TreeGrafter"/>
</dbReference>
<dbReference type="Gene3D" id="3.30.519.10">
    <property type="entry name" value="Guanine Nucleotide Dissociation Inhibitor, domain 2"/>
    <property type="match status" value="1"/>
</dbReference>
<dbReference type="Pfam" id="PF00996">
    <property type="entry name" value="GDI"/>
    <property type="match status" value="2"/>
</dbReference>
<dbReference type="InterPro" id="IPR036188">
    <property type="entry name" value="FAD/NAD-bd_sf"/>
</dbReference>
<gene>
    <name evidence="2" type="ORF">H4R26_001291</name>
</gene>
<dbReference type="InterPro" id="IPR018203">
    <property type="entry name" value="GDP_dissociation_inhibitor"/>
</dbReference>
<name>A0A9W8EGR1_9FUNG</name>
<dbReference type="GO" id="GO:0005968">
    <property type="term" value="C:Rab-protein geranylgeranyltransferase complex"/>
    <property type="evidence" value="ECO:0007669"/>
    <property type="project" value="TreeGrafter"/>
</dbReference>
<sequence length="507" mass="55347">MSENSLDNEEFDAIVFGTGLVESIVASHLAAADKKVLHVDRNPFYGGSSACFSLSAFIEWTIEHRDQRQTPLVEIYMGDMSAQPPPTFTLGHANEQLLASASTSAKHPGTAGTINADNIFDRLLSNCSQAPQLDMRSSLVSQLVALLKDDRSYSIELAPKVAHCRGELVDLIIDKGIAEYLQFKGVEHNYLIRNGVAERVPGSKEDVFASDSLSLIEKRKLMKLMTSITDDESHALLLDGCPEEMTFARFLESKFRLNAKLLDSVLYAVARAESKDELTARSGCERVRKYAKSIGRFGRMAYLCAMYGGGSEIAQSFCRLCAVAGGTYILSEEVRSIEKSWRDGADNGYCVQLAHGKVFAKHIILDPCYSPDSEPTTTAISRAMCILDYPVFGDDTTAILSYVDETEGAVVAMLYTTRATLAAPSGQSIVYAWKTGHLADTRSLLLRALTAARGTLARPLFTALFEVRDLRSSASGLSGLYHTAPPDATVDFDDTVDQARQLLSALL</sequence>
<evidence type="ECO:0000256" key="1">
    <source>
        <dbReference type="ARBA" id="ARBA00005593"/>
    </source>
</evidence>
<accession>A0A9W8EGR1</accession>
<evidence type="ECO:0008006" key="4">
    <source>
        <dbReference type="Google" id="ProtNLM"/>
    </source>
</evidence>
<comment type="similarity">
    <text evidence="1">Belongs to the Rab GDI family.</text>
</comment>
<dbReference type="OrthoDB" id="1923006at2759"/>
<dbReference type="GO" id="GO:0016192">
    <property type="term" value="P:vesicle-mediated transport"/>
    <property type="evidence" value="ECO:0007669"/>
    <property type="project" value="TreeGrafter"/>
</dbReference>
<keyword evidence="3" id="KW-1185">Reference proteome</keyword>
<dbReference type="PRINTS" id="PR00891">
    <property type="entry name" value="RABGDIREP"/>
</dbReference>
<evidence type="ECO:0000313" key="2">
    <source>
        <dbReference type="EMBL" id="KAJ2006570.1"/>
    </source>
</evidence>
<dbReference type="EMBL" id="JANBQF010000055">
    <property type="protein sequence ID" value="KAJ2006570.1"/>
    <property type="molecule type" value="Genomic_DNA"/>
</dbReference>
<organism evidence="2 3">
    <name type="scientific">Coemansia thaxteri</name>
    <dbReference type="NCBI Taxonomy" id="2663907"/>
    <lineage>
        <taxon>Eukaryota</taxon>
        <taxon>Fungi</taxon>
        <taxon>Fungi incertae sedis</taxon>
        <taxon>Zoopagomycota</taxon>
        <taxon>Kickxellomycotina</taxon>
        <taxon>Kickxellomycetes</taxon>
        <taxon>Kickxellales</taxon>
        <taxon>Kickxellaceae</taxon>
        <taxon>Coemansia</taxon>
    </lineage>
</organism>